<comment type="caution">
    <text evidence="2">The sequence shown here is derived from an EMBL/GenBank/DDBJ whole genome shotgun (WGS) entry which is preliminary data.</text>
</comment>
<organism evidence="2 3">
    <name type="scientific">Aduncisulcus paluster</name>
    <dbReference type="NCBI Taxonomy" id="2918883"/>
    <lineage>
        <taxon>Eukaryota</taxon>
        <taxon>Metamonada</taxon>
        <taxon>Carpediemonas-like organisms</taxon>
        <taxon>Aduncisulcus</taxon>
    </lineage>
</organism>
<protein>
    <submittedName>
        <fullName evidence="2">Uncharacterized protein</fullName>
    </submittedName>
</protein>
<accession>A0ABQ5KR68</accession>
<evidence type="ECO:0000313" key="2">
    <source>
        <dbReference type="EMBL" id="GKT34972.1"/>
    </source>
</evidence>
<sequence>MGCNNSKAATNPEEAEVLPSQQTKLTKETTPAQSQPQQETNGFSIHLGEEDREEEDLKILVTEHLMVQTVTKSYRFLSTMMNESGKNVKTMPQILVSGKPDVSVVVNVSDPRVVSYVVKGEEIEFPVKSYGAEHPIERVEGSEVKTQITSNRWVAIVLSSTSTEDFSFDVTLSSDSPVCFQVTEQNFIAPLDKEPSEGEQEDVSGDLYAESENSIASEIAEKEEEEEVKDSGVFAINLEGDDRDEDDHKVLVTEHLMVEKVTKTYRYDPVTMSEDGKNVKLMPQILISGKPDVEISASFSDERIASIVVSGDDVEFPVKSLDGLSIESIEGGELSTKISESRWVALILSSKAEEEFEFEVSLTSDSPVCYQVTEQITSPEM</sequence>
<evidence type="ECO:0000256" key="1">
    <source>
        <dbReference type="SAM" id="MobiDB-lite"/>
    </source>
</evidence>
<evidence type="ECO:0000313" key="3">
    <source>
        <dbReference type="Proteomes" id="UP001057375"/>
    </source>
</evidence>
<reference evidence="2" key="1">
    <citation type="submission" date="2022-03" db="EMBL/GenBank/DDBJ databases">
        <title>Draft genome sequence of Aduncisulcus paluster, a free-living microaerophilic Fornicata.</title>
        <authorList>
            <person name="Yuyama I."/>
            <person name="Kume K."/>
            <person name="Tamura T."/>
            <person name="Inagaki Y."/>
            <person name="Hashimoto T."/>
        </authorList>
    </citation>
    <scope>NUCLEOTIDE SEQUENCE</scope>
    <source>
        <strain evidence="2">NY0171</strain>
    </source>
</reference>
<dbReference type="EMBL" id="BQXS01010895">
    <property type="protein sequence ID" value="GKT34972.1"/>
    <property type="molecule type" value="Genomic_DNA"/>
</dbReference>
<feature type="region of interest" description="Disordered" evidence="1">
    <location>
        <begin position="1"/>
        <end position="42"/>
    </location>
</feature>
<name>A0ABQ5KR68_9EUKA</name>
<proteinExistence type="predicted"/>
<keyword evidence="3" id="KW-1185">Reference proteome</keyword>
<gene>
    <name evidence="2" type="ORF">ADUPG1_008228</name>
</gene>
<dbReference type="Proteomes" id="UP001057375">
    <property type="component" value="Unassembled WGS sequence"/>
</dbReference>
<feature type="compositionally biased region" description="Polar residues" evidence="1">
    <location>
        <begin position="19"/>
        <end position="42"/>
    </location>
</feature>